<name>A0A512MC71_9BACT</name>
<dbReference type="Gene3D" id="2.40.160.50">
    <property type="entry name" value="membrane protein fhac: a member of the omp85/tpsb transporter family"/>
    <property type="match status" value="1"/>
</dbReference>
<evidence type="ECO:0000256" key="1">
    <source>
        <dbReference type="ARBA" id="ARBA00022452"/>
    </source>
</evidence>
<dbReference type="GO" id="GO:0008320">
    <property type="term" value="F:protein transmembrane transporter activity"/>
    <property type="evidence" value="ECO:0007669"/>
    <property type="project" value="TreeGrafter"/>
</dbReference>
<sequence length="540" mass="58634">MFAVKLPLPSPNRFPRLLQQLPALAAGLWMTSAGFAQSQEAAASEHAPGMYITEYRVLGAKKLDRRSVEKAVYPFLGPERTPEDVDAARAALEKAYKDAGYSTVSVLIPQQKVKKGVVLLQVSEITVGRLRVHGSRYHDIERLKQKAPSMAEGVVPNFNDVNRDIIALNKHAGLRVTPSLRAGVIPGTVDIDLSVEDELPLKGSLEVNNRYNANTTPWRVSGSLSYSNLWQLGHTIGGSFQIAPERLEDARVYSAYYLAPLTGPWSLLLQGTKQDSDVSTLGGAAVVGRGEIIGLRLRATLPEKDGLYHSISFGLDRKSFEQDLIVAGQAISSPVTYYPLSLDYSATWLEKTHSTDLSASVVLQIPRFGTESEQFNTSRFNANDGFSYFRGDLSHTHDLPGGLEAFAKIQGQLSSGPLINNEQLAGGGLTTVRGYLESTSLGDNGAFATLELRSPSLLKSGDEGKSEWRFHIFADAGYLNIDSPLPEQDANFTLASVGAGTRFRILNHLSGSLDAGLPLIQQGVTDVGELLISVRFMADF</sequence>
<dbReference type="EMBL" id="BKAG01000028">
    <property type="protein sequence ID" value="GEP44325.1"/>
    <property type="molecule type" value="Genomic_DNA"/>
</dbReference>
<evidence type="ECO:0008006" key="8">
    <source>
        <dbReference type="Google" id="ProtNLM"/>
    </source>
</evidence>
<dbReference type="AlphaFoldDB" id="A0A512MC71"/>
<evidence type="ECO:0000313" key="7">
    <source>
        <dbReference type="Proteomes" id="UP000321577"/>
    </source>
</evidence>
<organism evidence="6 7">
    <name type="scientific">Brevifollis gellanilyticus</name>
    <dbReference type="NCBI Taxonomy" id="748831"/>
    <lineage>
        <taxon>Bacteria</taxon>
        <taxon>Pseudomonadati</taxon>
        <taxon>Verrucomicrobiota</taxon>
        <taxon>Verrucomicrobiia</taxon>
        <taxon>Verrucomicrobiales</taxon>
        <taxon>Verrucomicrobiaceae</taxon>
    </lineage>
</organism>
<dbReference type="Gene3D" id="3.10.20.310">
    <property type="entry name" value="membrane protein fhac"/>
    <property type="match status" value="1"/>
</dbReference>
<evidence type="ECO:0000256" key="2">
    <source>
        <dbReference type="ARBA" id="ARBA00022692"/>
    </source>
</evidence>
<dbReference type="InterPro" id="IPR005565">
    <property type="entry name" value="Hemolysn_activator_HlyB_C"/>
</dbReference>
<dbReference type="Pfam" id="PF03865">
    <property type="entry name" value="ShlB"/>
    <property type="match status" value="1"/>
</dbReference>
<protein>
    <recommendedName>
        <fullName evidence="8">Hemolysin activation/secretion protein</fullName>
    </recommendedName>
</protein>
<accession>A0A512MC71</accession>
<feature type="domain" description="Haemolysin activator HlyB C-terminal" evidence="4">
    <location>
        <begin position="187"/>
        <end position="502"/>
    </location>
</feature>
<evidence type="ECO:0000259" key="4">
    <source>
        <dbReference type="Pfam" id="PF03865"/>
    </source>
</evidence>
<evidence type="ECO:0000259" key="5">
    <source>
        <dbReference type="Pfam" id="PF08479"/>
    </source>
</evidence>
<dbReference type="PANTHER" id="PTHR34597:SF6">
    <property type="entry name" value="BLR6126 PROTEIN"/>
    <property type="match status" value="1"/>
</dbReference>
<dbReference type="GO" id="GO:0098046">
    <property type="term" value="C:type V protein secretion system complex"/>
    <property type="evidence" value="ECO:0007669"/>
    <property type="project" value="TreeGrafter"/>
</dbReference>
<keyword evidence="3" id="KW-0998">Cell outer membrane</keyword>
<dbReference type="InterPro" id="IPR013686">
    <property type="entry name" value="Polypept-transport_assoc_ShlB"/>
</dbReference>
<dbReference type="PANTHER" id="PTHR34597">
    <property type="entry name" value="SLR1661 PROTEIN"/>
    <property type="match status" value="1"/>
</dbReference>
<gene>
    <name evidence="6" type="ORF">BGE01nite_36160</name>
</gene>
<keyword evidence="7" id="KW-1185">Reference proteome</keyword>
<dbReference type="Proteomes" id="UP000321577">
    <property type="component" value="Unassembled WGS sequence"/>
</dbReference>
<comment type="caution">
    <text evidence="6">The sequence shown here is derived from an EMBL/GenBank/DDBJ whole genome shotgun (WGS) entry which is preliminary data.</text>
</comment>
<evidence type="ECO:0000313" key="6">
    <source>
        <dbReference type="EMBL" id="GEP44325.1"/>
    </source>
</evidence>
<dbReference type="GO" id="GO:0046819">
    <property type="term" value="P:protein secretion by the type V secretion system"/>
    <property type="evidence" value="ECO:0007669"/>
    <property type="project" value="TreeGrafter"/>
</dbReference>
<feature type="domain" description="Polypeptide-transport-associated ShlB-type" evidence="5">
    <location>
        <begin position="52"/>
        <end position="124"/>
    </location>
</feature>
<keyword evidence="1" id="KW-1134">Transmembrane beta strand</keyword>
<evidence type="ECO:0000256" key="3">
    <source>
        <dbReference type="ARBA" id="ARBA00023237"/>
    </source>
</evidence>
<proteinExistence type="predicted"/>
<keyword evidence="1" id="KW-0472">Membrane</keyword>
<keyword evidence="2" id="KW-0812">Transmembrane</keyword>
<dbReference type="InterPro" id="IPR051544">
    <property type="entry name" value="TPS_OM_transporter"/>
</dbReference>
<reference evidence="6 7" key="1">
    <citation type="submission" date="2019-07" db="EMBL/GenBank/DDBJ databases">
        <title>Whole genome shotgun sequence of Brevifollis gellanilyticus NBRC 108608.</title>
        <authorList>
            <person name="Hosoyama A."/>
            <person name="Uohara A."/>
            <person name="Ohji S."/>
            <person name="Ichikawa N."/>
        </authorList>
    </citation>
    <scope>NUCLEOTIDE SEQUENCE [LARGE SCALE GENOMIC DNA]</scope>
    <source>
        <strain evidence="6 7">NBRC 108608</strain>
    </source>
</reference>
<dbReference type="Pfam" id="PF08479">
    <property type="entry name" value="POTRA_2"/>
    <property type="match status" value="1"/>
</dbReference>